<evidence type="ECO:0000256" key="1">
    <source>
        <dbReference type="SAM" id="MobiDB-lite"/>
    </source>
</evidence>
<reference evidence="2 3" key="1">
    <citation type="journal article" date="2013" name="Archaea">
        <title>PH1: An Archaeovirus of Haloarcula hispanica Related to SH1 and HHIV-2.</title>
        <authorList>
            <person name="Porter K."/>
            <person name="Tang S.-L."/>
            <person name="Chen C.-P."/>
            <person name="Chiang P.-W."/>
            <person name="Hong M.-J."/>
            <person name="Dyall-Smith M.L."/>
        </authorList>
    </citation>
    <scope>NUCLEOTIDE SEQUENCE [LARGE SCALE GENOMIC DNA]</scope>
    <source>
        <strain evidence="2">1</strain>
    </source>
</reference>
<evidence type="ECO:0000313" key="2">
    <source>
        <dbReference type="EMBL" id="AGC65571.1"/>
    </source>
</evidence>
<dbReference type="EMBL" id="KC252997">
    <property type="protein sequence ID" value="AGC65571.1"/>
    <property type="molecule type" value="Genomic_DNA"/>
</dbReference>
<sequence>MAAMDQKPQTEGHWQYGSNVTERADLRTDGAFYGWSA</sequence>
<accession>M4JFM7</accession>
<dbReference type="OrthoDB" id="41283at10239"/>
<dbReference type="GeneID" id="15152049"/>
<feature type="region of interest" description="Disordered" evidence="1">
    <location>
        <begin position="1"/>
        <end position="20"/>
    </location>
</feature>
<proteinExistence type="predicted"/>
<protein>
    <submittedName>
        <fullName evidence="2">Uncharacterized protein</fullName>
    </submittedName>
</protein>
<dbReference type="RefSeq" id="YP_007761635.1">
    <property type="nucleotide sequence ID" value="NC_020998.1"/>
</dbReference>
<dbReference type="Proteomes" id="UP000012173">
    <property type="component" value="Segment"/>
</dbReference>
<keyword evidence="3" id="KW-1185">Reference proteome</keyword>
<evidence type="ECO:0000313" key="3">
    <source>
        <dbReference type="Proteomes" id="UP000012173"/>
    </source>
</evidence>
<dbReference type="KEGG" id="vg:15152049"/>
<organism evidence="2 3">
    <name type="scientific">Haloarcula hispanica virus PH1</name>
    <dbReference type="NCBI Taxonomy" id="1282967"/>
    <lineage>
        <taxon>Viruses</taxon>
        <taxon>Singelaviria</taxon>
        <taxon>Helvetiavirae</taxon>
        <taxon>Dividoviricota</taxon>
        <taxon>Laserviricetes</taxon>
        <taxon>Halopanivirales</taxon>
        <taxon>Sphaerolipoviridae</taxon>
        <taxon>Alphasphaerolipovirus</taxon>
        <taxon>Alphasphaerolipovirus pinkense</taxon>
    </lineage>
</organism>
<name>M4JFM7_9VIRU</name>
<gene>
    <name evidence="2" type="ORF">HhPH1_gp46</name>
</gene>